<dbReference type="VEuPathDB" id="TriTrypDB:TRSC58_02862"/>
<keyword evidence="3" id="KW-1185">Reference proteome</keyword>
<reference evidence="2 3" key="1">
    <citation type="submission" date="2013-07" db="EMBL/GenBank/DDBJ databases">
        <authorList>
            <person name="Stoco P.H."/>
            <person name="Wagner G."/>
            <person name="Gerber A."/>
            <person name="Zaha A."/>
            <person name="Thompson C."/>
            <person name="Bartholomeu D.C."/>
            <person name="Luckemeyer D.D."/>
            <person name="Bahia D."/>
            <person name="Loreto E."/>
            <person name="Prestes E.B."/>
            <person name="Lima F.M."/>
            <person name="Rodrigues-Luiz G."/>
            <person name="Vallejo G.A."/>
            <person name="Filho J.F."/>
            <person name="Monteiro K.M."/>
            <person name="Tyler K.M."/>
            <person name="de Almeida L.G."/>
            <person name="Ortiz M.F."/>
            <person name="Siervo M.A."/>
            <person name="de Moraes M.H."/>
            <person name="Cunha O.L."/>
            <person name="Mendonca-Neto R."/>
            <person name="Silva R."/>
            <person name="Teixeira S.M."/>
            <person name="Murta S.M."/>
            <person name="Sincero T.C."/>
            <person name="Mendes T.A."/>
            <person name="Urmenyi T.P."/>
            <person name="Silva V.G."/>
            <person name="da Rocha W.D."/>
            <person name="Andersson B."/>
            <person name="Romanha A.J."/>
            <person name="Steindel M."/>
            <person name="de Vasconcelos A.T."/>
            <person name="Grisard E.C."/>
        </authorList>
    </citation>
    <scope>NUCLEOTIDE SEQUENCE [LARGE SCALE GENOMIC DNA]</scope>
    <source>
        <strain evidence="2 3">SC58</strain>
    </source>
</reference>
<organism evidence="2 3">
    <name type="scientific">Trypanosoma rangeli SC58</name>
    <dbReference type="NCBI Taxonomy" id="429131"/>
    <lineage>
        <taxon>Eukaryota</taxon>
        <taxon>Discoba</taxon>
        <taxon>Euglenozoa</taxon>
        <taxon>Kinetoplastea</taxon>
        <taxon>Metakinetoplastina</taxon>
        <taxon>Trypanosomatida</taxon>
        <taxon>Trypanosomatidae</taxon>
        <taxon>Trypanosoma</taxon>
        <taxon>Herpetosoma</taxon>
    </lineage>
</organism>
<dbReference type="Proteomes" id="UP000031737">
    <property type="component" value="Unassembled WGS sequence"/>
</dbReference>
<evidence type="ECO:0000313" key="2">
    <source>
        <dbReference type="EMBL" id="ESL09415.1"/>
    </source>
</evidence>
<evidence type="ECO:0000256" key="1">
    <source>
        <dbReference type="SAM" id="MobiDB-lite"/>
    </source>
</evidence>
<dbReference type="EMBL" id="AUPL01002862">
    <property type="protein sequence ID" value="ESL09415.1"/>
    <property type="molecule type" value="Genomic_DNA"/>
</dbReference>
<feature type="region of interest" description="Disordered" evidence="1">
    <location>
        <begin position="124"/>
        <end position="146"/>
    </location>
</feature>
<accession>A0A061J505</accession>
<dbReference type="OrthoDB" id="278326at2759"/>
<evidence type="ECO:0000313" key="3">
    <source>
        <dbReference type="Proteomes" id="UP000031737"/>
    </source>
</evidence>
<name>A0A061J505_TRYRA</name>
<sequence>MRRLVRVAAVPSSPAVIVQRRSSSAWIARLLYGARASPLLGSWGACSSKEQQPLDDTVRELYCKALTHASGGGRLARDWIAGCVAVVCPSDILLDIALKHPGTEQDVERYRAYLLNTLHKRTQEGSNEGASVGDSGAAPSSSGEAVVKGLGSMPEVRCFVYDATRAACFHRYHKVPEEDRRQLDAVAHRLGVDEEVTRGIWRLVESEGAVEREKQRVLDHPWSD</sequence>
<gene>
    <name evidence="2" type="ORF">TRSC58_02862</name>
</gene>
<protein>
    <submittedName>
        <fullName evidence="2">Uncharacterized protein</fullName>
    </submittedName>
</protein>
<comment type="caution">
    <text evidence="2">The sequence shown here is derived from an EMBL/GenBank/DDBJ whole genome shotgun (WGS) entry which is preliminary data.</text>
</comment>
<proteinExistence type="predicted"/>
<dbReference type="AlphaFoldDB" id="A0A061J505"/>